<organism evidence="2 3">
    <name type="scientific">Qipengyuania citrea LAMA 915</name>
    <dbReference type="NCBI Taxonomy" id="1306953"/>
    <lineage>
        <taxon>Bacteria</taxon>
        <taxon>Pseudomonadati</taxon>
        <taxon>Pseudomonadota</taxon>
        <taxon>Alphaproteobacteria</taxon>
        <taxon>Sphingomonadales</taxon>
        <taxon>Erythrobacteraceae</taxon>
        <taxon>Qipengyuania</taxon>
    </lineage>
</organism>
<feature type="transmembrane region" description="Helical" evidence="1">
    <location>
        <begin position="47"/>
        <end position="64"/>
    </location>
</feature>
<keyword evidence="1" id="KW-0472">Membrane</keyword>
<dbReference type="GO" id="GO:0005840">
    <property type="term" value="C:ribosome"/>
    <property type="evidence" value="ECO:0007669"/>
    <property type="project" value="UniProtKB-KW"/>
</dbReference>
<evidence type="ECO:0000256" key="1">
    <source>
        <dbReference type="SAM" id="Phobius"/>
    </source>
</evidence>
<name>A0A0L1KH09_9SPHN</name>
<keyword evidence="2" id="KW-0689">Ribosomal protein</keyword>
<feature type="transmembrane region" description="Helical" evidence="1">
    <location>
        <begin position="115"/>
        <end position="133"/>
    </location>
</feature>
<keyword evidence="2" id="KW-0687">Ribonucleoprotein</keyword>
<sequence length="341" mass="37560">MIALRSPVIRSALLWCGFMIAAAAYEQIVLGWHFAREEAPIHDGWHWMRTAGIAVLSFLLVAALAQSQVRREQVSVHAGALAFAVALLSLAAIALLAESPGAFAQIGAEDSTIEWLSAVLLFGAAGLMGWRLRDRTRRQPGHGQRWVPMVVSLGFAALFGLMAFEEVSWFQRQIGFATPEAIAARNWQGEFNLHNFHTDITELALYSGTGAFLLLLPLLRESDVARWPMVRVVAPFLPDRTVAAVSAPMLVFTYSHWTLLPVQAAFWTGLAVCAAFARSSATRRETLLWSALAIWVGMGQLTMLALGPTKLMVFDSSEYRELFMSIGLAMYAFRQSRTCSA</sequence>
<feature type="transmembrane region" description="Helical" evidence="1">
    <location>
        <begin position="76"/>
        <end position="95"/>
    </location>
</feature>
<feature type="transmembrane region" description="Helical" evidence="1">
    <location>
        <begin position="203"/>
        <end position="220"/>
    </location>
</feature>
<dbReference type="AlphaFoldDB" id="A0A0L1KH09"/>
<dbReference type="STRING" id="1306953.J121_1878"/>
<gene>
    <name evidence="2" type="ORF">J121_1878</name>
</gene>
<feature type="transmembrane region" description="Helical" evidence="1">
    <location>
        <begin position="145"/>
        <end position="164"/>
    </location>
</feature>
<keyword evidence="1" id="KW-1133">Transmembrane helix</keyword>
<proteinExistence type="predicted"/>
<comment type="caution">
    <text evidence="2">The sequence shown here is derived from an EMBL/GenBank/DDBJ whole genome shotgun (WGS) entry which is preliminary data.</text>
</comment>
<dbReference type="EMBL" id="JYNE01000015">
    <property type="protein sequence ID" value="KNH03288.1"/>
    <property type="molecule type" value="Genomic_DNA"/>
</dbReference>
<evidence type="ECO:0000313" key="3">
    <source>
        <dbReference type="Proteomes" id="UP000037446"/>
    </source>
</evidence>
<keyword evidence="1" id="KW-0812">Transmembrane</keyword>
<feature type="transmembrane region" description="Helical" evidence="1">
    <location>
        <begin position="12"/>
        <end position="35"/>
    </location>
</feature>
<evidence type="ECO:0000313" key="2">
    <source>
        <dbReference type="EMBL" id="KNH03288.1"/>
    </source>
</evidence>
<feature type="transmembrane region" description="Helical" evidence="1">
    <location>
        <begin position="286"/>
        <end position="306"/>
    </location>
</feature>
<dbReference type="Proteomes" id="UP000037446">
    <property type="component" value="Unassembled WGS sequence"/>
</dbReference>
<protein>
    <submittedName>
        <fullName evidence="2">30s ribosomal protein s12</fullName>
    </submittedName>
</protein>
<accession>A0A0L1KH09</accession>
<dbReference type="PATRIC" id="fig|1306953.7.peg.1930"/>
<reference evidence="2" key="1">
    <citation type="submission" date="2015-02" db="EMBL/GenBank/DDBJ databases">
        <authorList>
            <person name="Chooi Y.-H."/>
        </authorList>
    </citation>
    <scope>NUCLEOTIDE SEQUENCE [LARGE SCALE GENOMIC DNA]</scope>
    <source>
        <strain evidence="2">LAMA 915</strain>
    </source>
</reference>